<sequence>NNIRTYAIMSANLSFVQNTRFYSNFSINLSFNTSGTLNIYV</sequence>
<protein>
    <submittedName>
        <fullName evidence="1">Uncharacterized protein</fullName>
    </submittedName>
</protein>
<reference evidence="1" key="1">
    <citation type="journal article" date="2012" name="PLoS ONE">
        <title>Gene sets for utilization of primary and secondary nutrition supplies in the distal gut of endangered iberian lynx.</title>
        <authorList>
            <person name="Alcaide M."/>
            <person name="Messina E."/>
            <person name="Richter M."/>
            <person name="Bargiela R."/>
            <person name="Peplies J."/>
            <person name="Huws S.A."/>
            <person name="Newbold C.J."/>
            <person name="Golyshin P.N."/>
            <person name="Simon M.A."/>
            <person name="Lopez G."/>
            <person name="Yakimov M.M."/>
            <person name="Ferrer M."/>
        </authorList>
    </citation>
    <scope>NUCLEOTIDE SEQUENCE</scope>
</reference>
<dbReference type="EMBL" id="AMCI01002425">
    <property type="protein sequence ID" value="EJX02755.1"/>
    <property type="molecule type" value="Genomic_DNA"/>
</dbReference>
<dbReference type="AlphaFoldDB" id="J9GRI6"/>
<proteinExistence type="predicted"/>
<comment type="caution">
    <text evidence="1">The sequence shown here is derived from an EMBL/GenBank/DDBJ whole genome shotgun (WGS) entry which is preliminary data.</text>
</comment>
<evidence type="ECO:0000313" key="1">
    <source>
        <dbReference type="EMBL" id="EJX02755.1"/>
    </source>
</evidence>
<name>J9GRI6_9ZZZZ</name>
<organism evidence="1">
    <name type="scientific">gut metagenome</name>
    <dbReference type="NCBI Taxonomy" id="749906"/>
    <lineage>
        <taxon>unclassified sequences</taxon>
        <taxon>metagenomes</taxon>
        <taxon>organismal metagenomes</taxon>
    </lineage>
</organism>
<accession>J9GRI6</accession>
<feature type="non-terminal residue" evidence="1">
    <location>
        <position position="1"/>
    </location>
</feature>
<gene>
    <name evidence="1" type="ORF">EVA_09140</name>
</gene>